<comment type="caution">
    <text evidence="1">The sequence shown here is derived from an EMBL/GenBank/DDBJ whole genome shotgun (WGS) entry which is preliminary data.</text>
</comment>
<evidence type="ECO:0000313" key="2">
    <source>
        <dbReference type="Proteomes" id="UP001221757"/>
    </source>
</evidence>
<gene>
    <name evidence="1" type="ORF">B0H17DRAFT_1181827</name>
</gene>
<sequence length="139" mass="15433">MHYLLPAVVGYGVIVGGGPFVCAENPIVQHPTTSHNITSVEFTWQASWPNRGKRNPAWRTSGVQCLISAGITDECSLGRLADSEPDPALQVEIRSKREIQTERPVLEYSYRCVEGRDFQESTAHMQHAVTPLKQEAIES</sequence>
<protein>
    <submittedName>
        <fullName evidence="1">Uncharacterized protein</fullName>
    </submittedName>
</protein>
<name>A0AAD7D794_MYCRO</name>
<dbReference type="AlphaFoldDB" id="A0AAD7D794"/>
<reference evidence="1" key="1">
    <citation type="submission" date="2023-03" db="EMBL/GenBank/DDBJ databases">
        <title>Massive genome expansion in bonnet fungi (Mycena s.s.) driven by repeated elements and novel gene families across ecological guilds.</title>
        <authorList>
            <consortium name="Lawrence Berkeley National Laboratory"/>
            <person name="Harder C.B."/>
            <person name="Miyauchi S."/>
            <person name="Viragh M."/>
            <person name="Kuo A."/>
            <person name="Thoen E."/>
            <person name="Andreopoulos B."/>
            <person name="Lu D."/>
            <person name="Skrede I."/>
            <person name="Drula E."/>
            <person name="Henrissat B."/>
            <person name="Morin E."/>
            <person name="Kohler A."/>
            <person name="Barry K."/>
            <person name="LaButti K."/>
            <person name="Morin E."/>
            <person name="Salamov A."/>
            <person name="Lipzen A."/>
            <person name="Mereny Z."/>
            <person name="Hegedus B."/>
            <person name="Baldrian P."/>
            <person name="Stursova M."/>
            <person name="Weitz H."/>
            <person name="Taylor A."/>
            <person name="Grigoriev I.V."/>
            <person name="Nagy L.G."/>
            <person name="Martin F."/>
            <person name="Kauserud H."/>
        </authorList>
    </citation>
    <scope>NUCLEOTIDE SEQUENCE</scope>
    <source>
        <strain evidence="1">CBHHK067</strain>
    </source>
</reference>
<organism evidence="1 2">
    <name type="scientific">Mycena rosella</name>
    <name type="common">Pink bonnet</name>
    <name type="synonym">Agaricus rosellus</name>
    <dbReference type="NCBI Taxonomy" id="1033263"/>
    <lineage>
        <taxon>Eukaryota</taxon>
        <taxon>Fungi</taxon>
        <taxon>Dikarya</taxon>
        <taxon>Basidiomycota</taxon>
        <taxon>Agaricomycotina</taxon>
        <taxon>Agaricomycetes</taxon>
        <taxon>Agaricomycetidae</taxon>
        <taxon>Agaricales</taxon>
        <taxon>Marasmiineae</taxon>
        <taxon>Mycenaceae</taxon>
        <taxon>Mycena</taxon>
    </lineage>
</organism>
<accession>A0AAD7D794</accession>
<evidence type="ECO:0000313" key="1">
    <source>
        <dbReference type="EMBL" id="KAJ7682872.1"/>
    </source>
</evidence>
<keyword evidence="2" id="KW-1185">Reference proteome</keyword>
<proteinExistence type="predicted"/>
<dbReference type="Proteomes" id="UP001221757">
    <property type="component" value="Unassembled WGS sequence"/>
</dbReference>
<dbReference type="EMBL" id="JARKIE010000113">
    <property type="protein sequence ID" value="KAJ7682872.1"/>
    <property type="molecule type" value="Genomic_DNA"/>
</dbReference>